<dbReference type="PANTHER" id="PTHR44845:SF6">
    <property type="entry name" value="BETA-ALANINE-ACTIVATING ENZYME"/>
    <property type="match status" value="1"/>
</dbReference>
<dbReference type="PROSITE" id="PS00455">
    <property type="entry name" value="AMP_BINDING"/>
    <property type="match status" value="1"/>
</dbReference>
<evidence type="ECO:0000313" key="6">
    <source>
        <dbReference type="Proteomes" id="UP000266188"/>
    </source>
</evidence>
<dbReference type="NCBIfam" id="TIGR01746">
    <property type="entry name" value="Thioester-redct"/>
    <property type="match status" value="1"/>
</dbReference>
<proteinExistence type="inferred from homology"/>
<dbReference type="OrthoDB" id="408177at2759"/>
<dbReference type="PANTHER" id="PTHR44845">
    <property type="entry name" value="CARRIER DOMAIN-CONTAINING PROTEIN"/>
    <property type="match status" value="1"/>
</dbReference>
<dbReference type="InterPro" id="IPR010080">
    <property type="entry name" value="Thioester_reductase-like_dom"/>
</dbReference>
<organism evidence="5 6">
    <name type="scientific">Aspergillus sclerotialis</name>
    <dbReference type="NCBI Taxonomy" id="2070753"/>
    <lineage>
        <taxon>Eukaryota</taxon>
        <taxon>Fungi</taxon>
        <taxon>Dikarya</taxon>
        <taxon>Ascomycota</taxon>
        <taxon>Pezizomycotina</taxon>
        <taxon>Eurotiomycetes</taxon>
        <taxon>Eurotiomycetidae</taxon>
        <taxon>Eurotiales</taxon>
        <taxon>Aspergillaceae</taxon>
        <taxon>Aspergillus</taxon>
        <taxon>Aspergillus subgen. Polypaecilum</taxon>
    </lineage>
</organism>
<sequence length="1027" mass="113276">MPLELASNGCENPFNGTGLAQILQKRLHLFDQEVAVENGEDCITFRELHYKALGIVKRIRKYQIRREEPIGILSSPGLDHILSQVAVIYAGGSCVPLDINLPDQHLGNLLQNLSSTILITDIANHRRISGLKRIVVDCTALDLNVGDLNEIEVSDNGPMCRSHVFHTSGSTGKPKAVQVLATGVINLIFNEFHPVDRGQRLAHVCNIAFDVSLWEIWSGLLHGATIVVFPRKDVLDPWMLAQRLRKDRIDVLWQTTSLLAATAHACPQAYVTVDTLLTGGEAINLQTIRTIFANGPPRRLFNAYGPTELTVFATYHEVSLGEVQQGCIPIGRPLTNYRVFVVDENLQEVPDGTAGELLVGGAGVTAGYFGNPEKTSLSFVNAKHLPINCKISTGLFYRTGDVVKRNGMGLIEYIGRCDSEVKIRGQRVELDSVERCVLQTELVSTAVALKVEPEEVGEGAILLAYVVPISVDVSPESIIRRYIQLAPQLMVPRLKVVESLALTGSGKIDRTGLVRDYIEQLQCTRAARNNGIIQGIDIKSQLQNIWLDILGLAVNTLKDNDDFFAMGGTSLQASLLVTKIQHSLGVAVRVAALFENPTLKEMSNLISQTQNRPRTSDNTAETAIWLQDCHLGRNIKPLDGLTSDWKSESEGKVFCTGASGFIGSFFLSTLLDMQQVKKVACLVRAKDTGQGLLRVRQAFNKYKLDLEPEQEGKIIVVTGDFSREYLGLGWAQYQYFAAWSSVVFHLGAQVHFLQPYSSHRAANVLGTLNMIRFSNTGRQKALHYTSTVSAYGPTGLVTGIRHLPEDEKPTAHIAALAYDTGYAQSEFVAETIAWNAIQNGLPITIYRPGFVLGHSQSGIANTDDFYGRLISTCMQIGCYPLTPQHRENFVPVDFVVSAMLHIASDNGNQGHAYNLIQPGSGSGTEISTMFEMINRLMSESPMRGIPYSDWVEAVLQTPDSPLLSLMPMLQEVVFGERTRWEMHQNMPEFGTENLRRALEHAPELLDCPSVSSLLINYVSHLQQCFSL</sequence>
<dbReference type="Gene3D" id="3.40.50.980">
    <property type="match status" value="2"/>
</dbReference>
<dbReference type="EMBL" id="MVGC01000011">
    <property type="protein sequence ID" value="RJE26996.1"/>
    <property type="molecule type" value="Genomic_DNA"/>
</dbReference>
<name>A0A3A2ZVB5_9EURO</name>
<dbReference type="InterPro" id="IPR036736">
    <property type="entry name" value="ACP-like_sf"/>
</dbReference>
<evidence type="ECO:0000256" key="2">
    <source>
        <dbReference type="ARBA" id="ARBA00022553"/>
    </source>
</evidence>
<evidence type="ECO:0000256" key="3">
    <source>
        <dbReference type="ARBA" id="ARBA00029454"/>
    </source>
</evidence>
<feature type="domain" description="Carrier" evidence="4">
    <location>
        <begin position="533"/>
        <end position="610"/>
    </location>
</feature>
<reference evidence="6" key="1">
    <citation type="submission" date="2017-02" db="EMBL/GenBank/DDBJ databases">
        <authorList>
            <person name="Tafer H."/>
            <person name="Lopandic K."/>
        </authorList>
    </citation>
    <scope>NUCLEOTIDE SEQUENCE [LARGE SCALE GENOMIC DNA]</scope>
    <source>
        <strain evidence="6">CBS 366.77</strain>
    </source>
</reference>
<dbReference type="Gene3D" id="3.40.50.720">
    <property type="entry name" value="NAD(P)-binding Rossmann-like Domain"/>
    <property type="match status" value="1"/>
</dbReference>
<keyword evidence="2" id="KW-0597">Phosphoprotein</keyword>
<dbReference type="InterPro" id="IPR000873">
    <property type="entry name" value="AMP-dep_synth/lig_dom"/>
</dbReference>
<dbReference type="SUPFAM" id="SSF47336">
    <property type="entry name" value="ACP-like"/>
    <property type="match status" value="1"/>
</dbReference>
<dbReference type="InterPro" id="IPR045851">
    <property type="entry name" value="AMP-bd_C_sf"/>
</dbReference>
<gene>
    <name evidence="5" type="ORF">PHISCL_00697</name>
</gene>
<dbReference type="InterPro" id="IPR013120">
    <property type="entry name" value="FAR_NAD-bd"/>
</dbReference>
<dbReference type="SUPFAM" id="SSF51735">
    <property type="entry name" value="NAD(P)-binding Rossmann-fold domains"/>
    <property type="match status" value="1"/>
</dbReference>
<dbReference type="Gene3D" id="2.30.38.10">
    <property type="entry name" value="Luciferase, Domain 3"/>
    <property type="match status" value="1"/>
</dbReference>
<comment type="caution">
    <text evidence="5">The sequence shown here is derived from an EMBL/GenBank/DDBJ whole genome shotgun (WGS) entry which is preliminary data.</text>
</comment>
<comment type="similarity">
    <text evidence="3">Belongs to the NRP synthetase family.</text>
</comment>
<protein>
    <submittedName>
        <fullName evidence="5">Male sterility protein</fullName>
    </submittedName>
</protein>
<dbReference type="SUPFAM" id="SSF56801">
    <property type="entry name" value="Acetyl-CoA synthetase-like"/>
    <property type="match status" value="1"/>
</dbReference>
<dbReference type="Pfam" id="PF00550">
    <property type="entry name" value="PP-binding"/>
    <property type="match status" value="1"/>
</dbReference>
<dbReference type="InterPro" id="IPR036291">
    <property type="entry name" value="NAD(P)-bd_dom_sf"/>
</dbReference>
<evidence type="ECO:0000256" key="1">
    <source>
        <dbReference type="ARBA" id="ARBA00022450"/>
    </source>
</evidence>
<dbReference type="InterPro" id="IPR009081">
    <property type="entry name" value="PP-bd_ACP"/>
</dbReference>
<dbReference type="CDD" id="cd05235">
    <property type="entry name" value="SDR_e1"/>
    <property type="match status" value="1"/>
</dbReference>
<keyword evidence="6" id="KW-1185">Reference proteome</keyword>
<dbReference type="Pfam" id="PF00501">
    <property type="entry name" value="AMP-binding"/>
    <property type="match status" value="1"/>
</dbReference>
<evidence type="ECO:0000259" key="4">
    <source>
        <dbReference type="PROSITE" id="PS50075"/>
    </source>
</evidence>
<dbReference type="STRING" id="2070753.A0A3A2ZVB5"/>
<accession>A0A3A2ZVB5</accession>
<dbReference type="AlphaFoldDB" id="A0A3A2ZVB5"/>
<dbReference type="CDD" id="cd05930">
    <property type="entry name" value="A_NRPS"/>
    <property type="match status" value="1"/>
</dbReference>
<evidence type="ECO:0000313" key="5">
    <source>
        <dbReference type="EMBL" id="RJE26996.1"/>
    </source>
</evidence>
<dbReference type="Pfam" id="PF07993">
    <property type="entry name" value="NAD_binding_4"/>
    <property type="match status" value="1"/>
</dbReference>
<dbReference type="Proteomes" id="UP000266188">
    <property type="component" value="Unassembled WGS sequence"/>
</dbReference>
<dbReference type="InterPro" id="IPR020845">
    <property type="entry name" value="AMP-binding_CS"/>
</dbReference>
<dbReference type="Gene3D" id="1.10.1200.10">
    <property type="entry name" value="ACP-like"/>
    <property type="match status" value="1"/>
</dbReference>
<keyword evidence="1" id="KW-0596">Phosphopantetheine</keyword>
<dbReference type="Gene3D" id="3.30.300.30">
    <property type="match status" value="1"/>
</dbReference>
<dbReference type="PROSITE" id="PS50075">
    <property type="entry name" value="CARRIER"/>
    <property type="match status" value="1"/>
</dbReference>